<name>A0ABY5VZB0_9ACTN</name>
<keyword evidence="1" id="KW-1133">Transmembrane helix</keyword>
<keyword evidence="3" id="KW-1185">Reference proteome</keyword>
<reference evidence="2" key="1">
    <citation type="submission" date="2021-04" db="EMBL/GenBank/DDBJ databases">
        <authorList>
            <person name="Hartkoorn R.C."/>
            <person name="Beaudoing E."/>
            <person name="Hot D."/>
        </authorList>
    </citation>
    <scope>NUCLEOTIDE SEQUENCE</scope>
    <source>
        <strain evidence="2">NRRL B-16292</strain>
    </source>
</reference>
<keyword evidence="1" id="KW-0472">Membrane</keyword>
<accession>A0ABY5VZB0</accession>
<organism evidence="2 3">
    <name type="scientific">Dactylosporangium fulvum</name>
    <dbReference type="NCBI Taxonomy" id="53359"/>
    <lineage>
        <taxon>Bacteria</taxon>
        <taxon>Bacillati</taxon>
        <taxon>Actinomycetota</taxon>
        <taxon>Actinomycetes</taxon>
        <taxon>Micromonosporales</taxon>
        <taxon>Micromonosporaceae</taxon>
        <taxon>Dactylosporangium</taxon>
    </lineage>
</organism>
<keyword evidence="1" id="KW-0812">Transmembrane</keyword>
<dbReference type="Proteomes" id="UP001059617">
    <property type="component" value="Chromosome"/>
</dbReference>
<proteinExistence type="predicted"/>
<sequence>MAVLDRLPWPALIIGGLGIFAYRCLDRFLRHRERMAEVQVEREAVARGDSDRMPELVAAVNAGAVPVVHS</sequence>
<gene>
    <name evidence="2" type="ORF">Dfulv_45265</name>
</gene>
<dbReference type="RefSeq" id="WP_259859972.1">
    <property type="nucleotide sequence ID" value="NZ_BAAAST010000013.1"/>
</dbReference>
<dbReference type="EMBL" id="CP073720">
    <property type="protein sequence ID" value="UWP82201.1"/>
    <property type="molecule type" value="Genomic_DNA"/>
</dbReference>
<feature type="transmembrane region" description="Helical" evidence="1">
    <location>
        <begin position="6"/>
        <end position="25"/>
    </location>
</feature>
<evidence type="ECO:0000256" key="1">
    <source>
        <dbReference type="SAM" id="Phobius"/>
    </source>
</evidence>
<reference evidence="2" key="2">
    <citation type="submission" date="2022-09" db="EMBL/GenBank/DDBJ databases">
        <title>Biosynthetic gene clusters of Dactylosporangioum fulvum.</title>
        <authorList>
            <person name="Caradec T."/>
        </authorList>
    </citation>
    <scope>NUCLEOTIDE SEQUENCE</scope>
    <source>
        <strain evidence="2">NRRL B-16292</strain>
    </source>
</reference>
<evidence type="ECO:0000313" key="3">
    <source>
        <dbReference type="Proteomes" id="UP001059617"/>
    </source>
</evidence>
<protein>
    <submittedName>
        <fullName evidence="2">Uncharacterized protein</fullName>
    </submittedName>
</protein>
<evidence type="ECO:0000313" key="2">
    <source>
        <dbReference type="EMBL" id="UWP82201.1"/>
    </source>
</evidence>